<dbReference type="InterPro" id="IPR002401">
    <property type="entry name" value="Cyt_P450_E_grp-I"/>
</dbReference>
<evidence type="ECO:0000313" key="7">
    <source>
        <dbReference type="EMBL" id="CAL8110894.1"/>
    </source>
</evidence>
<evidence type="ECO:0000256" key="6">
    <source>
        <dbReference type="SAM" id="Phobius"/>
    </source>
</evidence>
<name>A0ABP1QWM2_9HEXA</name>
<proteinExistence type="inferred from homology"/>
<dbReference type="InterPro" id="IPR017972">
    <property type="entry name" value="Cyt_P450_CS"/>
</dbReference>
<gene>
    <name evidence="7" type="ORF">ODALV1_LOCUS14530</name>
</gene>
<evidence type="ECO:0000256" key="5">
    <source>
        <dbReference type="RuleBase" id="RU000461"/>
    </source>
</evidence>
<dbReference type="PRINTS" id="PR00385">
    <property type="entry name" value="P450"/>
</dbReference>
<protein>
    <recommendedName>
        <fullName evidence="9">Methyl farnesoate epoxidase</fullName>
    </recommendedName>
</protein>
<keyword evidence="6" id="KW-0812">Transmembrane</keyword>
<dbReference type="Proteomes" id="UP001642540">
    <property type="component" value="Unassembled WGS sequence"/>
</dbReference>
<keyword evidence="8" id="KW-1185">Reference proteome</keyword>
<evidence type="ECO:0000256" key="3">
    <source>
        <dbReference type="ARBA" id="ARBA00023004"/>
    </source>
</evidence>
<comment type="similarity">
    <text evidence="1 5">Belongs to the cytochrome P450 family.</text>
</comment>
<dbReference type="InterPro" id="IPR050182">
    <property type="entry name" value="Cytochrome_P450_fam2"/>
</dbReference>
<keyword evidence="4 5" id="KW-0503">Monooxygenase</keyword>
<keyword evidence="2 5" id="KW-0479">Metal-binding</keyword>
<dbReference type="PANTHER" id="PTHR24300">
    <property type="entry name" value="CYTOCHROME P450 508A4-RELATED"/>
    <property type="match status" value="1"/>
</dbReference>
<dbReference type="PRINTS" id="PR00463">
    <property type="entry name" value="EP450I"/>
</dbReference>
<keyword evidence="5" id="KW-0560">Oxidoreductase</keyword>
<dbReference type="InterPro" id="IPR001128">
    <property type="entry name" value="Cyt_P450"/>
</dbReference>
<feature type="transmembrane region" description="Helical" evidence="6">
    <location>
        <begin position="6"/>
        <end position="27"/>
    </location>
</feature>
<dbReference type="SUPFAM" id="SSF48264">
    <property type="entry name" value="Cytochrome P450"/>
    <property type="match status" value="1"/>
</dbReference>
<dbReference type="PROSITE" id="PS00086">
    <property type="entry name" value="CYTOCHROME_P450"/>
    <property type="match status" value="1"/>
</dbReference>
<keyword evidence="6" id="KW-1133">Transmembrane helix</keyword>
<evidence type="ECO:0000256" key="4">
    <source>
        <dbReference type="ARBA" id="ARBA00023033"/>
    </source>
</evidence>
<keyword evidence="3 5" id="KW-0408">Iron</keyword>
<comment type="caution">
    <text evidence="7">The sequence shown here is derived from an EMBL/GenBank/DDBJ whole genome shotgun (WGS) entry which is preliminary data.</text>
</comment>
<dbReference type="Gene3D" id="1.10.630.10">
    <property type="entry name" value="Cytochrome P450"/>
    <property type="match status" value="1"/>
</dbReference>
<accession>A0ABP1QWM2</accession>
<evidence type="ECO:0000256" key="2">
    <source>
        <dbReference type="ARBA" id="ARBA00022723"/>
    </source>
</evidence>
<evidence type="ECO:0000313" key="8">
    <source>
        <dbReference type="Proteomes" id="UP001642540"/>
    </source>
</evidence>
<organism evidence="7 8">
    <name type="scientific">Orchesella dallaii</name>
    <dbReference type="NCBI Taxonomy" id="48710"/>
    <lineage>
        <taxon>Eukaryota</taxon>
        <taxon>Metazoa</taxon>
        <taxon>Ecdysozoa</taxon>
        <taxon>Arthropoda</taxon>
        <taxon>Hexapoda</taxon>
        <taxon>Collembola</taxon>
        <taxon>Entomobryomorpha</taxon>
        <taxon>Entomobryoidea</taxon>
        <taxon>Orchesellidae</taxon>
        <taxon>Orchesellinae</taxon>
        <taxon>Orchesella</taxon>
    </lineage>
</organism>
<evidence type="ECO:0000256" key="1">
    <source>
        <dbReference type="ARBA" id="ARBA00010617"/>
    </source>
</evidence>
<reference evidence="7 8" key="1">
    <citation type="submission" date="2024-08" db="EMBL/GenBank/DDBJ databases">
        <authorList>
            <person name="Cucini C."/>
            <person name="Frati F."/>
        </authorList>
    </citation>
    <scope>NUCLEOTIDE SEQUENCE [LARGE SCALE GENOMIC DNA]</scope>
</reference>
<dbReference type="PANTHER" id="PTHR24300:SF375">
    <property type="entry name" value="CYTOCHROME P450 FAMILY"/>
    <property type="match status" value="1"/>
</dbReference>
<dbReference type="EMBL" id="CAXLJM020000046">
    <property type="protein sequence ID" value="CAL8110894.1"/>
    <property type="molecule type" value="Genomic_DNA"/>
</dbReference>
<keyword evidence="5" id="KW-0349">Heme</keyword>
<keyword evidence="6" id="KW-0472">Membrane</keyword>
<dbReference type="InterPro" id="IPR036396">
    <property type="entry name" value="Cyt_P450_sf"/>
</dbReference>
<dbReference type="Pfam" id="PF00067">
    <property type="entry name" value="p450"/>
    <property type="match status" value="1"/>
</dbReference>
<sequence length="506" mass="56906">MDFIIPYSQFSVVSIILLATVVLILYANRAKRDTRYPPGPRSLPVIGNLLQMGTKPYLTLQKWASQYGSIFSIKMGSDDAIVISDHKLVKELFSLSAACGKAQNPVFTVIGGKYGIVNGEGNVWDSQRRFTTRKLKDLGLTNSSIEVPLLEEAKSLLNWFERRIKEPIMGCNIFNGVVVNAIWNIVSGQRCEWDAEEEPELLKQSNAVVRTLNKTVMSGLVFAPSLRHLAPGLFGWTDWINSYSNFEKLMDAEIEKHSAKLDPNNPMDLIDHYLLENMSTTDPSSSFYKEDGERSLRAVIVELFIAGSETVSNTLSYAMLYLSHFRDVQTRMQQQIDDVTGGDSRLPSLSDRPLMPYVEAVILETLRYSSILPLGSPRRMVEDLVFHGYLFPKGVTVIASLYAIHHDPNIWGNDAEIFRPERFLNENKTKVIRHEALIPFGAGKRQCLGEPLARDTLFIVLTSLFQKFNVISELDGTTPDFTSATGILNGPKPFRIIMKRRTAKCT</sequence>
<evidence type="ECO:0008006" key="9">
    <source>
        <dbReference type="Google" id="ProtNLM"/>
    </source>
</evidence>